<dbReference type="EMBL" id="CP042905">
    <property type="protein sequence ID" value="QEE14457.1"/>
    <property type="molecule type" value="Genomic_DNA"/>
</dbReference>
<protein>
    <submittedName>
        <fullName evidence="2">KEOPS complex subunit Cgi121</fullName>
    </submittedName>
</protein>
<dbReference type="GeneID" id="41328273"/>
<dbReference type="InterPro" id="IPR013926">
    <property type="entry name" value="CGI121/TPRKB"/>
</dbReference>
<organism evidence="2 3">
    <name type="scientific">Promethearchaeum syntrophicum</name>
    <dbReference type="NCBI Taxonomy" id="2594042"/>
    <lineage>
        <taxon>Archaea</taxon>
        <taxon>Promethearchaeati</taxon>
        <taxon>Promethearchaeota</taxon>
        <taxon>Promethearchaeia</taxon>
        <taxon>Promethearchaeales</taxon>
        <taxon>Promethearchaeaceae</taxon>
        <taxon>Promethearchaeum</taxon>
    </lineage>
</organism>
<keyword evidence="3" id="KW-1185">Reference proteome</keyword>
<reference evidence="2 3" key="1">
    <citation type="journal article" date="2020" name="Nature">
        <title>Isolation of an archaeon at the prokaryote-eukaryote interface.</title>
        <authorList>
            <person name="Imachi H."/>
            <person name="Nobu M.K."/>
            <person name="Nakahara N."/>
            <person name="Morono Y."/>
            <person name="Ogawara M."/>
            <person name="Takaki Y."/>
            <person name="Takano Y."/>
            <person name="Uematsu K."/>
            <person name="Ikuta T."/>
            <person name="Ito M."/>
            <person name="Matsui Y."/>
            <person name="Miyazaki M."/>
            <person name="Murata K."/>
            <person name="Saito Y."/>
            <person name="Sakai S."/>
            <person name="Song C."/>
            <person name="Tasumi E."/>
            <person name="Yamanaka Y."/>
            <person name="Yamaguchi T."/>
            <person name="Kamagata Y."/>
            <person name="Tamaki H."/>
            <person name="Takai K."/>
        </authorList>
    </citation>
    <scope>NUCLEOTIDE SEQUENCE [LARGE SCALE GENOMIC DNA]</scope>
    <source>
        <strain evidence="2 3">MK-D1</strain>
    </source>
</reference>
<evidence type="ECO:0000313" key="2">
    <source>
        <dbReference type="EMBL" id="QEE14457.1"/>
    </source>
</evidence>
<proteinExistence type="inferred from homology"/>
<dbReference type="KEGG" id="psyt:DSAG12_00270"/>
<name>A0A5B9D6P3_9ARCH</name>
<gene>
    <name evidence="2" type="primary">cgi121</name>
    <name evidence="2" type="ORF">DSAG12_00270</name>
</gene>
<dbReference type="AlphaFoldDB" id="A0A5B9D6P3"/>
<dbReference type="RefSeq" id="WP_147661410.1">
    <property type="nucleotide sequence ID" value="NZ_CP042905.2"/>
</dbReference>
<comment type="similarity">
    <text evidence="1">Belongs to the CGI121/TPRKB family.</text>
</comment>
<evidence type="ECO:0000256" key="1">
    <source>
        <dbReference type="ARBA" id="ARBA00005546"/>
    </source>
</evidence>
<accession>A0A5B9D6P3</accession>
<dbReference type="NCBIfam" id="NF011465">
    <property type="entry name" value="PRK14886.1-1"/>
    <property type="match status" value="1"/>
</dbReference>
<dbReference type="Pfam" id="PF08617">
    <property type="entry name" value="CGI-121"/>
    <property type="match status" value="1"/>
</dbReference>
<sequence length="229" mass="26373">MNIIEVEKGVAMSLAQYIGTVKDNPKHLKPTSYLDQFILLKQEIMEKFNISFQMFNSQFVISKDQLKFILHHVHSTFSLGSNISKQYGVEFLLYLSHEKQITKAIDKVGVKSPKEKKEISYGEILFGEPDDLQQAINFLETQTTNGKHAQFKYLEPNEWEPFMKTFEISITQITNILQGNNEPVKGKINSLDDLKREISSDSILKAITDAYNTGMVKLFLENFKRNVEK</sequence>
<dbReference type="SUPFAM" id="SSF143870">
    <property type="entry name" value="PF0523-like"/>
    <property type="match status" value="1"/>
</dbReference>
<dbReference type="Gene3D" id="3.30.2380.10">
    <property type="entry name" value="CGI121/TPRKB"/>
    <property type="match status" value="1"/>
</dbReference>
<reference evidence="2 3" key="2">
    <citation type="journal article" date="2024" name="Int. J. Syst. Evol. Microbiol.">
        <title>Promethearchaeum syntrophicum gen. nov., sp. nov., an anaerobic, obligately syntrophic archaeon, the first isolate of the lineage 'Asgard' archaea, and proposal of the new archaeal phylum Promethearchaeota phyl. nov. and kingdom Promethearchaeati regn. nov.</title>
        <authorList>
            <person name="Imachi H."/>
            <person name="Nobu M.K."/>
            <person name="Kato S."/>
            <person name="Takaki Y."/>
            <person name="Miyazaki M."/>
            <person name="Miyata M."/>
            <person name="Ogawara M."/>
            <person name="Saito Y."/>
            <person name="Sakai S."/>
            <person name="Tahara Y.O."/>
            <person name="Takano Y."/>
            <person name="Tasumi E."/>
            <person name="Uematsu K."/>
            <person name="Yoshimura T."/>
            <person name="Itoh T."/>
            <person name="Ohkuma M."/>
            <person name="Takai K."/>
        </authorList>
    </citation>
    <scope>NUCLEOTIDE SEQUENCE [LARGE SCALE GENOMIC DNA]</scope>
    <source>
        <strain evidence="2 3">MK-D1</strain>
    </source>
</reference>
<dbReference type="GO" id="GO:0016301">
    <property type="term" value="F:kinase activity"/>
    <property type="evidence" value="ECO:0007669"/>
    <property type="project" value="UniProtKB-KW"/>
</dbReference>
<dbReference type="InterPro" id="IPR036504">
    <property type="entry name" value="CGI121/TPRKB_sf"/>
</dbReference>
<evidence type="ECO:0000313" key="3">
    <source>
        <dbReference type="Proteomes" id="UP000321408"/>
    </source>
</evidence>
<dbReference type="Proteomes" id="UP000321408">
    <property type="component" value="Chromosome"/>
</dbReference>